<organism evidence="2 3">
    <name type="scientific">Phyllachora maydis</name>
    <dbReference type="NCBI Taxonomy" id="1825666"/>
    <lineage>
        <taxon>Eukaryota</taxon>
        <taxon>Fungi</taxon>
        <taxon>Dikarya</taxon>
        <taxon>Ascomycota</taxon>
        <taxon>Pezizomycotina</taxon>
        <taxon>Sordariomycetes</taxon>
        <taxon>Sordariomycetidae</taxon>
        <taxon>Phyllachorales</taxon>
        <taxon>Phyllachoraceae</taxon>
        <taxon>Phyllachora</taxon>
    </lineage>
</organism>
<accession>A0AAD9HYI7</accession>
<dbReference type="Gene3D" id="1.25.40.540">
    <property type="entry name" value="TAP42-like family"/>
    <property type="match status" value="1"/>
</dbReference>
<dbReference type="Pfam" id="PF04177">
    <property type="entry name" value="TAP42"/>
    <property type="match status" value="1"/>
</dbReference>
<name>A0AAD9HYI7_9PEZI</name>
<dbReference type="GO" id="GO:0035303">
    <property type="term" value="P:regulation of dephosphorylation"/>
    <property type="evidence" value="ECO:0007669"/>
    <property type="project" value="TreeGrafter"/>
</dbReference>
<evidence type="ECO:0008006" key="4">
    <source>
        <dbReference type="Google" id="ProtNLM"/>
    </source>
</evidence>
<dbReference type="InterPro" id="IPR038511">
    <property type="entry name" value="TAP42/TAP46-like_sf"/>
</dbReference>
<comment type="caution">
    <text evidence="2">The sequence shown here is derived from an EMBL/GenBank/DDBJ whole genome shotgun (WGS) entry which is preliminary data.</text>
</comment>
<protein>
    <recommendedName>
        <fullName evidence="4">TAP42-like protein</fullName>
    </recommendedName>
</protein>
<dbReference type="PANTHER" id="PTHR10933:SF9">
    <property type="entry name" value="IMMUNOGLOBULIN-BINDING PROTEIN 1"/>
    <property type="match status" value="1"/>
</dbReference>
<keyword evidence="3" id="KW-1185">Reference proteome</keyword>
<feature type="compositionally biased region" description="Gly residues" evidence="1">
    <location>
        <begin position="186"/>
        <end position="199"/>
    </location>
</feature>
<feature type="region of interest" description="Disordered" evidence="1">
    <location>
        <begin position="182"/>
        <end position="201"/>
    </location>
</feature>
<dbReference type="AlphaFoldDB" id="A0AAD9HYI7"/>
<reference evidence="2" key="1">
    <citation type="journal article" date="2023" name="Mol. Plant Microbe Interact.">
        <title>Elucidating the Obligate Nature and Biological Capacity of an Invasive Fungal Corn Pathogen.</title>
        <authorList>
            <person name="MacCready J.S."/>
            <person name="Roggenkamp E.M."/>
            <person name="Gdanetz K."/>
            <person name="Chilvers M.I."/>
        </authorList>
    </citation>
    <scope>NUCLEOTIDE SEQUENCE</scope>
    <source>
        <strain evidence="2">PM02</strain>
    </source>
</reference>
<gene>
    <name evidence="2" type="ORF">P8C59_001478</name>
</gene>
<dbReference type="InterPro" id="IPR007304">
    <property type="entry name" value="TAP46-like"/>
</dbReference>
<evidence type="ECO:0000256" key="1">
    <source>
        <dbReference type="SAM" id="MobiDB-lite"/>
    </source>
</evidence>
<dbReference type="Proteomes" id="UP001217918">
    <property type="component" value="Unassembled WGS sequence"/>
</dbReference>
<proteinExistence type="predicted"/>
<evidence type="ECO:0000313" key="2">
    <source>
        <dbReference type="EMBL" id="KAK2067768.1"/>
    </source>
</evidence>
<dbReference type="PANTHER" id="PTHR10933">
    <property type="entry name" value="IMMUNOGLOBULIN-BINDING PROTEIN 1"/>
    <property type="match status" value="1"/>
</dbReference>
<evidence type="ECO:0000313" key="3">
    <source>
        <dbReference type="Proteomes" id="UP001217918"/>
    </source>
</evidence>
<dbReference type="GO" id="GO:0005829">
    <property type="term" value="C:cytosol"/>
    <property type="evidence" value="ECO:0007669"/>
    <property type="project" value="TreeGrafter"/>
</dbReference>
<dbReference type="GO" id="GO:0051721">
    <property type="term" value="F:protein phosphatase 2A binding"/>
    <property type="evidence" value="ECO:0007669"/>
    <property type="project" value="TreeGrafter"/>
</dbReference>
<dbReference type="GO" id="GO:0009966">
    <property type="term" value="P:regulation of signal transduction"/>
    <property type="evidence" value="ECO:0007669"/>
    <property type="project" value="InterPro"/>
</dbReference>
<sequence>MASAPEHRSLSQIFVATEQKRLALEGVYDVNSYHTQDILAEAIEGYKSCLRMIDSLGLFSPNETLDDIATSDLPYMLAEYYLAELTQKITSPSPQDRKKILRRARTAYEGYLHLVDRYEGLLERQPAHKRLLERYEDDPVSFSIVAAGGNPNAMRNSKIANFRVEKDLKARLEFLRGKPEYSAGIDGEGGGRGVDGTGGGDEEAVQAVHLAHIDYCTHRTFQGLESLNREEEVLAQAPEPLMPSATTVEEDDERRRQSGNEGSNGRAGYSERLDRPLRRLQSAVGGPILSKQGKPLQPFTLLNNRQEMARGVFGPGHNLPTMTIDEYLAEERRRGGIIEGGGEASGQVPEPDEDNIEKADAETMKAREWDEFVEANPKGAGNTLNRG</sequence>
<dbReference type="EMBL" id="JAQQPM010000001">
    <property type="protein sequence ID" value="KAK2067768.1"/>
    <property type="molecule type" value="Genomic_DNA"/>
</dbReference>
<feature type="region of interest" description="Disordered" evidence="1">
    <location>
        <begin position="365"/>
        <end position="387"/>
    </location>
</feature>
<feature type="region of interest" description="Disordered" evidence="1">
    <location>
        <begin position="235"/>
        <end position="275"/>
    </location>
</feature>